<sequence length="158" mass="17973">MSEEEAVTPEELAEFKEAFSMFDKNGDGAITREELGIVMRSLGMNPTEAELKDMISDVDENGNGTIEFNEFIEMMIRKKQELDPEEELREAFKVFDRDGNGLISAAELRYVMVNLGEKLTDGEVDEMIREADIDGDGHVNYEEFVHIMAGESLFKRLH</sequence>
<dbReference type="InterPro" id="IPR018247">
    <property type="entry name" value="EF_Hand_1_Ca_BS"/>
</dbReference>
<organism evidence="4 5">
    <name type="scientific">Saccoglossus kowalevskii</name>
    <name type="common">Acorn worm</name>
    <dbReference type="NCBI Taxonomy" id="10224"/>
    <lineage>
        <taxon>Eukaryota</taxon>
        <taxon>Metazoa</taxon>
        <taxon>Hemichordata</taxon>
        <taxon>Enteropneusta</taxon>
        <taxon>Harrimaniidae</taxon>
        <taxon>Saccoglossus</taxon>
    </lineage>
</organism>
<keyword evidence="2" id="KW-0106">Calcium</keyword>
<dbReference type="InterPro" id="IPR011992">
    <property type="entry name" value="EF-hand-dom_pair"/>
</dbReference>
<name>A0ABM0MG91_SACKO</name>
<dbReference type="CDD" id="cd00051">
    <property type="entry name" value="EFh"/>
    <property type="match status" value="2"/>
</dbReference>
<dbReference type="PANTHER" id="PTHR23048:SF0">
    <property type="entry name" value="CALMODULIN LIKE 3"/>
    <property type="match status" value="1"/>
</dbReference>
<dbReference type="PROSITE" id="PS00018">
    <property type="entry name" value="EF_HAND_1"/>
    <property type="match status" value="4"/>
</dbReference>
<accession>A0ABM0MG91</accession>
<evidence type="ECO:0000256" key="1">
    <source>
        <dbReference type="ARBA" id="ARBA00022737"/>
    </source>
</evidence>
<dbReference type="SMART" id="SM00054">
    <property type="entry name" value="EFh"/>
    <property type="match status" value="4"/>
</dbReference>
<evidence type="ECO:0000313" key="4">
    <source>
        <dbReference type="Proteomes" id="UP000694865"/>
    </source>
</evidence>
<evidence type="ECO:0000256" key="2">
    <source>
        <dbReference type="ARBA" id="ARBA00022837"/>
    </source>
</evidence>
<dbReference type="SUPFAM" id="SSF47473">
    <property type="entry name" value="EF-hand"/>
    <property type="match status" value="1"/>
</dbReference>
<keyword evidence="4" id="KW-1185">Reference proteome</keyword>
<dbReference type="InterPro" id="IPR002048">
    <property type="entry name" value="EF_hand_dom"/>
</dbReference>
<gene>
    <name evidence="5" type="primary">LOC100369331</name>
</gene>
<dbReference type="Pfam" id="PF13499">
    <property type="entry name" value="EF-hand_7"/>
    <property type="match status" value="2"/>
</dbReference>
<feature type="domain" description="EF-hand" evidence="3">
    <location>
        <begin position="119"/>
        <end position="154"/>
    </location>
</feature>
<feature type="domain" description="EF-hand" evidence="3">
    <location>
        <begin position="46"/>
        <end position="81"/>
    </location>
</feature>
<keyword evidence="1" id="KW-0677">Repeat</keyword>
<dbReference type="Proteomes" id="UP000694865">
    <property type="component" value="Unplaced"/>
</dbReference>
<evidence type="ECO:0000313" key="5">
    <source>
        <dbReference type="RefSeq" id="XP_006819032.1"/>
    </source>
</evidence>
<dbReference type="InterPro" id="IPR050230">
    <property type="entry name" value="CALM/Myosin/TropC-like"/>
</dbReference>
<evidence type="ECO:0000259" key="3">
    <source>
        <dbReference type="PROSITE" id="PS50222"/>
    </source>
</evidence>
<dbReference type="PROSITE" id="PS50222">
    <property type="entry name" value="EF_HAND_2"/>
    <property type="match status" value="4"/>
</dbReference>
<dbReference type="Gene3D" id="1.10.238.10">
    <property type="entry name" value="EF-hand"/>
    <property type="match status" value="3"/>
</dbReference>
<dbReference type="GeneID" id="100369331"/>
<protein>
    <submittedName>
        <fullName evidence="5">Calmodulin-like</fullName>
    </submittedName>
</protein>
<proteinExistence type="predicted"/>
<dbReference type="PANTHER" id="PTHR23048">
    <property type="entry name" value="MYOSIN LIGHT CHAIN 1, 3"/>
    <property type="match status" value="1"/>
</dbReference>
<feature type="domain" description="EF-hand" evidence="3">
    <location>
        <begin position="10"/>
        <end position="45"/>
    </location>
</feature>
<reference evidence="5" key="1">
    <citation type="submission" date="2025-08" db="UniProtKB">
        <authorList>
            <consortium name="RefSeq"/>
        </authorList>
    </citation>
    <scope>IDENTIFICATION</scope>
    <source>
        <tissue evidence="5">Testes</tissue>
    </source>
</reference>
<feature type="domain" description="EF-hand" evidence="3">
    <location>
        <begin position="83"/>
        <end position="118"/>
    </location>
</feature>
<dbReference type="RefSeq" id="XP_006819032.1">
    <property type="nucleotide sequence ID" value="XM_006818969.1"/>
</dbReference>